<evidence type="ECO:0000313" key="5">
    <source>
        <dbReference type="Proteomes" id="UP000007014"/>
    </source>
</evidence>
<feature type="region of interest" description="Disordered" evidence="1">
    <location>
        <begin position="608"/>
        <end position="641"/>
    </location>
</feature>
<dbReference type="EMBL" id="AP006493">
    <property type="protein sequence ID" value="BAM80419.1"/>
    <property type="molecule type" value="Genomic_DNA"/>
</dbReference>
<keyword evidence="3" id="KW-0732">Signal</keyword>
<evidence type="ECO:0000256" key="1">
    <source>
        <dbReference type="SAM" id="MobiDB-lite"/>
    </source>
</evidence>
<dbReference type="KEGG" id="cme:CYME_CMK020C"/>
<dbReference type="OMA" id="IRESCIQ"/>
<feature type="signal peptide" evidence="3">
    <location>
        <begin position="1"/>
        <end position="20"/>
    </location>
</feature>
<reference evidence="4 5" key="1">
    <citation type="journal article" date="2004" name="Nature">
        <title>Genome sequence of the ultrasmall unicellular red alga Cyanidioschyzon merolae 10D.</title>
        <authorList>
            <person name="Matsuzaki M."/>
            <person name="Misumi O."/>
            <person name="Shin-i T."/>
            <person name="Maruyama S."/>
            <person name="Takahara M."/>
            <person name="Miyagishima S."/>
            <person name="Mori T."/>
            <person name="Nishida K."/>
            <person name="Yagisawa F."/>
            <person name="Nishida K."/>
            <person name="Yoshida Y."/>
            <person name="Nishimura Y."/>
            <person name="Nakao S."/>
            <person name="Kobayashi T."/>
            <person name="Momoyama Y."/>
            <person name="Higashiyama T."/>
            <person name="Minoda A."/>
            <person name="Sano M."/>
            <person name="Nomoto H."/>
            <person name="Oishi K."/>
            <person name="Hayashi H."/>
            <person name="Ohta F."/>
            <person name="Nishizaka S."/>
            <person name="Haga S."/>
            <person name="Miura S."/>
            <person name="Morishita T."/>
            <person name="Kabeya Y."/>
            <person name="Terasawa K."/>
            <person name="Suzuki Y."/>
            <person name="Ishii Y."/>
            <person name="Asakawa S."/>
            <person name="Takano H."/>
            <person name="Ohta N."/>
            <person name="Kuroiwa H."/>
            <person name="Tanaka K."/>
            <person name="Shimizu N."/>
            <person name="Sugano S."/>
            <person name="Sato N."/>
            <person name="Nozaki H."/>
            <person name="Ogasawara N."/>
            <person name="Kohara Y."/>
            <person name="Kuroiwa T."/>
        </authorList>
    </citation>
    <scope>NUCLEOTIDE SEQUENCE [LARGE SCALE GENOMIC DNA]</scope>
    <source>
        <strain evidence="4 5">10D</strain>
    </source>
</reference>
<dbReference type="AlphaFoldDB" id="M1V890"/>
<keyword evidence="5" id="KW-1185">Reference proteome</keyword>
<sequence>MRLKFFALIIVISAYVFLDASQTSLRSSSLENPPGWPAFRRAAGASLPSTENQTLAGGEHVRTQELPGGKQANVVRPRPLAYVTFLYGDTYVLPARVMFHSLRVHQQRGVLFEPAGGTAGELDERTLEAASAARAGHDLQQPQAILLSMVTADVSAKARAQLHRDGVYTLEVRRVRNPYTGGEHYNHRFDDVLAKLQVFALEQFEKVVYVDADTLVLGDVQDMFECGDFCAAFINPCHFNSGVMVIRPSQALFQSMLEKLAVTESYDGGDQGFLNVYFSELFYAPGFGPDDAHRGGPLRRLPFGYHLDHIVYYPRLQWEVPARCGGLRIMEFMGVPLFKPWQWWTYPVMDLSWAWHAMRSQLSDPYPPDYSLNWKWVALRFLGVYLGMYVLWWSMSNPLGFAPPNRRRRAPFLWLGNWFAQTRVMRYFFGLDDRLYLYVMVIVGMTGWLCTTLAAALCIPMLATPYLAVAIYIHFKVLFTFFWMICFGTMCMRRHRLSDGKHARGGVLFRLLCYALADASAPPIVFGIAWHIPWSSFFAKIFGLLACLPFYLIGLNATYAHLVLLWARQGALIAERERARSRSLNAAPDDSELAAFFSELSRENPTAVLLTDSPTHTPRLPVTNTPGSAAAPSTRHQLRSP</sequence>
<feature type="transmembrane region" description="Helical" evidence="2">
    <location>
        <begin position="538"/>
        <end position="567"/>
    </location>
</feature>
<keyword evidence="2" id="KW-0812">Transmembrane</keyword>
<protein>
    <submittedName>
        <fullName evidence="4">Similar to glycogenin</fullName>
    </submittedName>
</protein>
<dbReference type="OrthoDB" id="2014201at2759"/>
<dbReference type="RefSeq" id="XP_005536455.1">
    <property type="nucleotide sequence ID" value="XM_005536398.1"/>
</dbReference>
<accession>M1V890</accession>
<proteinExistence type="predicted"/>
<feature type="transmembrane region" description="Helical" evidence="2">
    <location>
        <begin position="511"/>
        <end position="532"/>
    </location>
</feature>
<keyword evidence="2" id="KW-0472">Membrane</keyword>
<dbReference type="PANTHER" id="PTHR11183">
    <property type="entry name" value="GLYCOGENIN SUBFAMILY MEMBER"/>
    <property type="match status" value="1"/>
</dbReference>
<dbReference type="HOGENOM" id="CLU_427240_0_0_1"/>
<evidence type="ECO:0000256" key="3">
    <source>
        <dbReference type="SAM" id="SignalP"/>
    </source>
</evidence>
<feature type="transmembrane region" description="Helical" evidence="2">
    <location>
        <begin position="435"/>
        <end position="463"/>
    </location>
</feature>
<dbReference type="GeneID" id="16994367"/>
<dbReference type="Proteomes" id="UP000007014">
    <property type="component" value="Chromosome 11"/>
</dbReference>
<dbReference type="eggNOG" id="KOG1950">
    <property type="taxonomic scope" value="Eukaryota"/>
</dbReference>
<dbReference type="STRING" id="280699.M1V890"/>
<evidence type="ECO:0000256" key="2">
    <source>
        <dbReference type="SAM" id="Phobius"/>
    </source>
</evidence>
<feature type="compositionally biased region" description="Polar residues" evidence="1">
    <location>
        <begin position="612"/>
        <end position="627"/>
    </location>
</feature>
<name>M1V890_CYAM1</name>
<feature type="chain" id="PRO_5004017896" evidence="3">
    <location>
        <begin position="21"/>
        <end position="641"/>
    </location>
</feature>
<organism evidence="4 5">
    <name type="scientific">Cyanidioschyzon merolae (strain NIES-3377 / 10D)</name>
    <name type="common">Unicellular red alga</name>
    <dbReference type="NCBI Taxonomy" id="280699"/>
    <lineage>
        <taxon>Eukaryota</taxon>
        <taxon>Rhodophyta</taxon>
        <taxon>Bangiophyceae</taxon>
        <taxon>Cyanidiales</taxon>
        <taxon>Cyanidiaceae</taxon>
        <taxon>Cyanidioschyzon</taxon>
    </lineage>
</organism>
<keyword evidence="2" id="KW-1133">Transmembrane helix</keyword>
<dbReference type="InterPro" id="IPR050587">
    <property type="entry name" value="GNT1/Glycosyltrans_8"/>
</dbReference>
<evidence type="ECO:0000313" key="4">
    <source>
        <dbReference type="EMBL" id="BAM80419.1"/>
    </source>
</evidence>
<dbReference type="Gramene" id="CMK020CT">
    <property type="protein sequence ID" value="CMK020CT"/>
    <property type="gene ID" value="CMK020C"/>
</dbReference>
<feature type="transmembrane region" description="Helical" evidence="2">
    <location>
        <begin position="469"/>
        <end position="490"/>
    </location>
</feature>
<feature type="transmembrane region" description="Helical" evidence="2">
    <location>
        <begin position="374"/>
        <end position="392"/>
    </location>
</feature>
<dbReference type="InterPro" id="IPR029044">
    <property type="entry name" value="Nucleotide-diphossugar_trans"/>
</dbReference>
<reference evidence="4 5" key="2">
    <citation type="journal article" date="2007" name="BMC Biol.">
        <title>A 100%-complete sequence reveals unusually simple genomic features in the hot-spring red alga Cyanidioschyzon merolae.</title>
        <authorList>
            <person name="Nozaki H."/>
            <person name="Takano H."/>
            <person name="Misumi O."/>
            <person name="Terasawa K."/>
            <person name="Matsuzaki M."/>
            <person name="Maruyama S."/>
            <person name="Nishida K."/>
            <person name="Yagisawa F."/>
            <person name="Yoshida Y."/>
            <person name="Fujiwara T."/>
            <person name="Takio S."/>
            <person name="Tamura K."/>
            <person name="Chung S.J."/>
            <person name="Nakamura S."/>
            <person name="Kuroiwa H."/>
            <person name="Tanaka K."/>
            <person name="Sato N."/>
            <person name="Kuroiwa T."/>
        </authorList>
    </citation>
    <scope>NUCLEOTIDE SEQUENCE [LARGE SCALE GENOMIC DNA]</scope>
    <source>
        <strain evidence="4 5">10D</strain>
    </source>
</reference>
<dbReference type="Gene3D" id="3.90.550.10">
    <property type="entry name" value="Spore Coat Polysaccharide Biosynthesis Protein SpsA, Chain A"/>
    <property type="match status" value="1"/>
</dbReference>
<gene>
    <name evidence="4" type="ORF">CYME_CMK020C</name>
</gene>
<dbReference type="SUPFAM" id="SSF53448">
    <property type="entry name" value="Nucleotide-diphospho-sugar transferases"/>
    <property type="match status" value="1"/>
</dbReference>